<organism evidence="1 2">
    <name type="scientific">Triplophysa rosa</name>
    <name type="common">Cave loach</name>
    <dbReference type="NCBI Taxonomy" id="992332"/>
    <lineage>
        <taxon>Eukaryota</taxon>
        <taxon>Metazoa</taxon>
        <taxon>Chordata</taxon>
        <taxon>Craniata</taxon>
        <taxon>Vertebrata</taxon>
        <taxon>Euteleostomi</taxon>
        <taxon>Actinopterygii</taxon>
        <taxon>Neopterygii</taxon>
        <taxon>Teleostei</taxon>
        <taxon>Ostariophysi</taxon>
        <taxon>Cypriniformes</taxon>
        <taxon>Nemacheilidae</taxon>
        <taxon>Triplophysa</taxon>
    </lineage>
</organism>
<comment type="caution">
    <text evidence="1">The sequence shown here is derived from an EMBL/GenBank/DDBJ whole genome shotgun (WGS) entry which is preliminary data.</text>
</comment>
<name>A0A9W7TP64_TRIRA</name>
<feature type="non-terminal residue" evidence="1">
    <location>
        <position position="179"/>
    </location>
</feature>
<dbReference type="AlphaFoldDB" id="A0A9W7TP64"/>
<evidence type="ECO:0000313" key="2">
    <source>
        <dbReference type="Proteomes" id="UP001059041"/>
    </source>
</evidence>
<reference evidence="1" key="1">
    <citation type="submission" date="2021-02" db="EMBL/GenBank/DDBJ databases">
        <title>Comparative genomics reveals that relaxation of natural selection precedes convergent phenotypic evolution of cavefish.</title>
        <authorList>
            <person name="Peng Z."/>
        </authorList>
    </citation>
    <scope>NUCLEOTIDE SEQUENCE</scope>
    <source>
        <tissue evidence="1">Muscle</tissue>
    </source>
</reference>
<gene>
    <name evidence="1" type="ORF">IRJ41_025802</name>
</gene>
<keyword evidence="2" id="KW-1185">Reference proteome</keyword>
<accession>A0A9W7TP64</accession>
<sequence>AINQKQGREKKRASLSPKGCVFVCDGERGRSRGRRVPALRRAWRHCADTPSLSRQLDLSLQEPDNTLLLRRSFYLLRLFQNSVVSPEVIESEIKTRTLPLRLKNADCNSNVPCAGYVLAMCLSALKQRFKSPQVTKVDRWQSRQTVSLTALLSSTIYNNSLQLSTFKTGSFLWIIQQSI</sequence>
<evidence type="ECO:0000313" key="1">
    <source>
        <dbReference type="EMBL" id="KAI7800276.1"/>
    </source>
</evidence>
<dbReference type="EMBL" id="JAFHDT010000015">
    <property type="protein sequence ID" value="KAI7800276.1"/>
    <property type="molecule type" value="Genomic_DNA"/>
</dbReference>
<dbReference type="Proteomes" id="UP001059041">
    <property type="component" value="Linkage Group LG15"/>
</dbReference>
<protein>
    <submittedName>
        <fullName evidence="1">Uncharacterized protein</fullName>
    </submittedName>
</protein>
<proteinExistence type="predicted"/>